<keyword evidence="2" id="KW-1185">Reference proteome</keyword>
<accession>A0A1G7A8F9</accession>
<evidence type="ECO:0008006" key="3">
    <source>
        <dbReference type="Google" id="ProtNLM"/>
    </source>
</evidence>
<evidence type="ECO:0000313" key="1">
    <source>
        <dbReference type="EMBL" id="SDE10757.1"/>
    </source>
</evidence>
<dbReference type="EMBL" id="FNAS01000003">
    <property type="protein sequence ID" value="SDE10757.1"/>
    <property type="molecule type" value="Genomic_DNA"/>
</dbReference>
<organism evidence="1 2">
    <name type="scientific">Riemerella columbipharyngis</name>
    <dbReference type="NCBI Taxonomy" id="1071918"/>
    <lineage>
        <taxon>Bacteria</taxon>
        <taxon>Pseudomonadati</taxon>
        <taxon>Bacteroidota</taxon>
        <taxon>Flavobacteriia</taxon>
        <taxon>Flavobacteriales</taxon>
        <taxon>Weeksellaceae</taxon>
        <taxon>Riemerella</taxon>
    </lineage>
</organism>
<proteinExistence type="predicted"/>
<dbReference type="STRING" id="1071918.SAMN05421544_10381"/>
<dbReference type="PROSITE" id="PS51257">
    <property type="entry name" value="PROKAR_LIPOPROTEIN"/>
    <property type="match status" value="1"/>
</dbReference>
<dbReference type="OrthoDB" id="9798438at2"/>
<dbReference type="RefSeq" id="WP_092735999.1">
    <property type="nucleotide sequence ID" value="NZ_FNAS01000003.1"/>
</dbReference>
<evidence type="ECO:0000313" key="2">
    <source>
        <dbReference type="Proteomes" id="UP000198517"/>
    </source>
</evidence>
<dbReference type="AlphaFoldDB" id="A0A1G7A8F9"/>
<dbReference type="Proteomes" id="UP000198517">
    <property type="component" value="Unassembled WGS sequence"/>
</dbReference>
<protein>
    <recommendedName>
        <fullName evidence="3">Lipoprotein</fullName>
    </recommendedName>
</protein>
<name>A0A1G7A8F9_9FLAO</name>
<sequence length="306" mass="35344">MLKKYHPLTLILLCLVSVISCSKPLYSYQNNIPYRTDRPQQYKYLPLKKYLCSPLPYKLRESSGLTIFHQQLFSFNDSGNASDLFVINTENNTLETIKTNADNNDWEAISAKNDTLYIGDFGNNLGNRKDLAIYVFPYQQGESWHYSKKIPFYYPTQKDFTPRNINHNYDMEAMVIHQNAVQLFSKEWKSYDVTHYELSLNKTNNRPATVLEKYHLGYAATGAAYHDSSLYIVGYTKLGAMYLSIFKESSPNRFFKNKPQKFYLGSALSIGQIEGIAASEKGLFLSCEKFRTIPASLYFIPYIQLK</sequence>
<reference evidence="1 2" key="1">
    <citation type="submission" date="2016-10" db="EMBL/GenBank/DDBJ databases">
        <authorList>
            <person name="de Groot N.N."/>
        </authorList>
    </citation>
    <scope>NUCLEOTIDE SEQUENCE [LARGE SCALE GENOMIC DNA]</scope>
    <source>
        <strain evidence="1 2">DSM 24015</strain>
    </source>
</reference>
<gene>
    <name evidence="1" type="ORF">SAMN05421544_10381</name>
</gene>